<dbReference type="InterPro" id="IPR017946">
    <property type="entry name" value="PLC-like_Pdiesterase_TIM-brl"/>
</dbReference>
<dbReference type="Proteomes" id="UP001437256">
    <property type="component" value="Unassembled WGS sequence"/>
</dbReference>
<evidence type="ECO:0000256" key="3">
    <source>
        <dbReference type="ARBA" id="ARBA00023015"/>
    </source>
</evidence>
<name>A0ABR3AEP7_9AGAR</name>
<reference evidence="7 8" key="1">
    <citation type="submission" date="2024-05" db="EMBL/GenBank/DDBJ databases">
        <title>A draft genome resource for the thread blight pathogen Marasmius tenuissimus strain MS-2.</title>
        <authorList>
            <person name="Yulfo-Soto G.E."/>
            <person name="Baruah I.K."/>
            <person name="Amoako-Attah I."/>
            <person name="Bukari Y."/>
            <person name="Meinhardt L.W."/>
            <person name="Bailey B.A."/>
            <person name="Cohen S.P."/>
        </authorList>
    </citation>
    <scope>NUCLEOTIDE SEQUENCE [LARGE SCALE GENOMIC DNA]</scope>
    <source>
        <strain evidence="7 8">MS-2</strain>
    </source>
</reference>
<evidence type="ECO:0000256" key="2">
    <source>
        <dbReference type="ARBA" id="ARBA00022723"/>
    </source>
</evidence>
<keyword evidence="3" id="KW-0805">Transcription regulation</keyword>
<accession>A0ABR3AEP7</accession>
<dbReference type="InterPro" id="IPR007219">
    <property type="entry name" value="XnlR_reg_dom"/>
</dbReference>
<keyword evidence="2" id="KW-0479">Metal-binding</keyword>
<dbReference type="EMBL" id="JBBXMP010000002">
    <property type="protein sequence ID" value="KAL0072068.1"/>
    <property type="molecule type" value="Genomic_DNA"/>
</dbReference>
<evidence type="ECO:0000313" key="8">
    <source>
        <dbReference type="Proteomes" id="UP001437256"/>
    </source>
</evidence>
<evidence type="ECO:0000256" key="5">
    <source>
        <dbReference type="ARBA" id="ARBA00023242"/>
    </source>
</evidence>
<feature type="domain" description="Xylanolytic transcriptional activator regulatory" evidence="6">
    <location>
        <begin position="109"/>
        <end position="195"/>
    </location>
</feature>
<evidence type="ECO:0000259" key="6">
    <source>
        <dbReference type="SMART" id="SM00906"/>
    </source>
</evidence>
<evidence type="ECO:0000256" key="1">
    <source>
        <dbReference type="ARBA" id="ARBA00004123"/>
    </source>
</evidence>
<evidence type="ECO:0000256" key="4">
    <source>
        <dbReference type="ARBA" id="ARBA00023163"/>
    </source>
</evidence>
<dbReference type="Pfam" id="PF04082">
    <property type="entry name" value="Fungal_trans"/>
    <property type="match status" value="1"/>
</dbReference>
<dbReference type="PANTHER" id="PTHR47338:SF29">
    <property type="entry name" value="ZN(2)-C6 FUNGAL-TYPE DOMAIN-CONTAINING PROTEIN"/>
    <property type="match status" value="1"/>
</dbReference>
<keyword evidence="4" id="KW-0804">Transcription</keyword>
<gene>
    <name evidence="7" type="ORF">AAF712_000991</name>
</gene>
<dbReference type="PANTHER" id="PTHR47338">
    <property type="entry name" value="ZN(II)2CYS6 TRANSCRIPTION FACTOR (EUROFUNG)-RELATED"/>
    <property type="match status" value="1"/>
</dbReference>
<comment type="caution">
    <text evidence="7">The sequence shown here is derived from an EMBL/GenBank/DDBJ whole genome shotgun (WGS) entry which is preliminary data.</text>
</comment>
<protein>
    <recommendedName>
        <fullName evidence="6">Xylanolytic transcriptional activator regulatory domain-containing protein</fullName>
    </recommendedName>
</protein>
<proteinExistence type="predicted"/>
<keyword evidence="8" id="KW-1185">Reference proteome</keyword>
<dbReference type="SMART" id="SM00906">
    <property type="entry name" value="Fungal_trans"/>
    <property type="match status" value="1"/>
</dbReference>
<sequence>MASLVLPPDHPKFPATPVLHAICALASAYTGIVTSAPAVDYTKVPLRELFTQKYRRDKESETSFADQQAQLAKETAQQLEVVGADLLQVVQANVLLAWYYCSNARYGELFMTTSHALRLSVPLNLNVCPPFHSISISSTPEVLPCARTVVEDETRRNTFWLAYAIERCHGSSNGWAQCLDDQDIFQLLPVRQDQFENGEFVSHSGRQWAHSHDLLLTRPDSQVDSFVLYVKSTILISKVKTFNLRCRARHFAGEESVTSVNTRLDEPVDLRKTLSFVELDRIVSKFLSTFPSSLKHPVQQGTVDCNLAVALALPHLATIILHEPHANLRRDQCVSAHRTLSAARAIVDLIYELWSTSFDLSLLESFAAACFFHAGRVLASFLQAASEKSLAWTEHASDLQSQIIACRSLMHLPLSFLAAASVFSLSAAEPGVDQQISLLRAENSSLLRYPTQYTQGIIPKAIHSHNDYWREVPLLTALSVGAASVEADVWLMNGTLYVGHEVEALTQERTFDSLYVQPLVQIVRGQNPETPFTVNTSQINGVFDTSSGTPLQLLVDIKTDGEE</sequence>
<organism evidence="7 8">
    <name type="scientific">Marasmius tenuissimus</name>
    <dbReference type="NCBI Taxonomy" id="585030"/>
    <lineage>
        <taxon>Eukaryota</taxon>
        <taxon>Fungi</taxon>
        <taxon>Dikarya</taxon>
        <taxon>Basidiomycota</taxon>
        <taxon>Agaricomycotina</taxon>
        <taxon>Agaricomycetes</taxon>
        <taxon>Agaricomycetidae</taxon>
        <taxon>Agaricales</taxon>
        <taxon>Marasmiineae</taxon>
        <taxon>Marasmiaceae</taxon>
        <taxon>Marasmius</taxon>
    </lineage>
</organism>
<dbReference type="SUPFAM" id="SSF51695">
    <property type="entry name" value="PLC-like phosphodiesterases"/>
    <property type="match status" value="1"/>
</dbReference>
<keyword evidence="5" id="KW-0539">Nucleus</keyword>
<evidence type="ECO:0000313" key="7">
    <source>
        <dbReference type="EMBL" id="KAL0072068.1"/>
    </source>
</evidence>
<dbReference type="InterPro" id="IPR050815">
    <property type="entry name" value="TF_fung"/>
</dbReference>
<comment type="subcellular location">
    <subcellularLocation>
        <location evidence="1">Nucleus</location>
    </subcellularLocation>
</comment>
<dbReference type="CDD" id="cd12148">
    <property type="entry name" value="fungal_TF_MHR"/>
    <property type="match status" value="1"/>
</dbReference>